<comment type="caution">
    <text evidence="2">The sequence shown here is derived from an EMBL/GenBank/DDBJ whole genome shotgun (WGS) entry which is preliminary data.</text>
</comment>
<organism evidence="2 3">
    <name type="scientific">Nonomuraea mesophila</name>
    <dbReference type="NCBI Taxonomy" id="2530382"/>
    <lineage>
        <taxon>Bacteria</taxon>
        <taxon>Bacillati</taxon>
        <taxon>Actinomycetota</taxon>
        <taxon>Actinomycetes</taxon>
        <taxon>Streptosporangiales</taxon>
        <taxon>Streptosporangiaceae</taxon>
        <taxon>Nonomuraea</taxon>
    </lineage>
</organism>
<dbReference type="InterPro" id="IPR027624">
    <property type="entry name" value="TOMM_cyclo_SagD"/>
</dbReference>
<dbReference type="Pfam" id="PF02624">
    <property type="entry name" value="YcaO"/>
    <property type="match status" value="1"/>
</dbReference>
<dbReference type="EMBL" id="SMLD01000014">
    <property type="protein sequence ID" value="TDE57388.1"/>
    <property type="molecule type" value="Genomic_DNA"/>
</dbReference>
<dbReference type="Gene3D" id="3.30.160.660">
    <property type="match status" value="1"/>
</dbReference>
<evidence type="ECO:0000259" key="1">
    <source>
        <dbReference type="PROSITE" id="PS51664"/>
    </source>
</evidence>
<protein>
    <recommendedName>
        <fullName evidence="1">YcaO domain-containing protein</fullName>
    </recommendedName>
</protein>
<feature type="domain" description="YcaO" evidence="1">
    <location>
        <begin position="339"/>
        <end position="735"/>
    </location>
</feature>
<proteinExistence type="predicted"/>
<dbReference type="InterPro" id="IPR003776">
    <property type="entry name" value="YcaO-like_dom"/>
</dbReference>
<dbReference type="Gene3D" id="3.30.1330.230">
    <property type="match status" value="1"/>
</dbReference>
<dbReference type="Gene3D" id="3.30.40.250">
    <property type="match status" value="1"/>
</dbReference>
<evidence type="ECO:0000313" key="2">
    <source>
        <dbReference type="EMBL" id="TDE57388.1"/>
    </source>
</evidence>
<dbReference type="Proteomes" id="UP000295136">
    <property type="component" value="Unassembled WGS sequence"/>
</dbReference>
<dbReference type="AlphaFoldDB" id="A0A4R5FTZ2"/>
<dbReference type="PROSITE" id="PS51664">
    <property type="entry name" value="YCAO"/>
    <property type="match status" value="1"/>
</dbReference>
<accession>A0A4R5FTZ2</accession>
<dbReference type="NCBIfam" id="TIGR03604">
    <property type="entry name" value="TOMM_cyclo_SagD"/>
    <property type="match status" value="1"/>
</dbReference>
<evidence type="ECO:0000313" key="3">
    <source>
        <dbReference type="Proteomes" id="UP000295136"/>
    </source>
</evidence>
<dbReference type="Gene3D" id="3.40.50.720">
    <property type="entry name" value="NAD(P)-binding Rossmann-like Domain"/>
    <property type="match status" value="1"/>
</dbReference>
<gene>
    <name evidence="2" type="ORF">E1295_08115</name>
</gene>
<dbReference type="PANTHER" id="PTHR37809">
    <property type="entry name" value="RIBOSOMAL PROTEIN S12 METHYLTHIOTRANSFERASE ACCESSORY FACTOR YCAO"/>
    <property type="match status" value="1"/>
</dbReference>
<keyword evidence="3" id="KW-1185">Reference proteome</keyword>
<reference evidence="2 3" key="1">
    <citation type="submission" date="2019-03" db="EMBL/GenBank/DDBJ databases">
        <title>Draft genome sequences of novel Actinobacteria.</title>
        <authorList>
            <person name="Sahin N."/>
            <person name="Ay H."/>
            <person name="Saygin H."/>
        </authorList>
    </citation>
    <scope>NUCLEOTIDE SEQUENCE [LARGE SCALE GENOMIC DNA]</scope>
    <source>
        <strain evidence="2 3">6K102</strain>
    </source>
</reference>
<dbReference type="PANTHER" id="PTHR37809:SF1">
    <property type="entry name" value="RIBOSOMAL PROTEIN S12 METHYLTHIOTRANSFERASE ACCESSORY FACTOR YCAO"/>
    <property type="match status" value="1"/>
</dbReference>
<sequence length="735" mass="80810">MRERMSPPDLRPRVISVDVRPHPAGGSLLSLPAGKLWRVPPAPGEIESLLRNCDGSTPLSTLCASAADPAAMNELITALLDAGALADGAGCGRADASLILVGDETLCDLVVDSGLVREFRSAVPCSPEHFEEVARASSRDHLVVALDAGLNPDFLTGINDICALLGLRWTQFHLDHGKGWLGPHVDPGRSPDYRDLLGRRLAAAEDAAVQRALLTRAFSAHDGSPAELTWMLSLLFADIAHWVAGRPAQGWWHEVEVNPSDLTVSRHPVLPLPLREGPRSLQPPGSGADLLVDRRTGIITALHEAHRHPSLPDALVTVLSRVSDVSRLYPHVNDRICTGSTFADHEGARAAAMGEALERYCGNLVRKDLLARGSYSSLIARGEHCVDPERLVLFSERQYNTPGFPFVPFTREHETWWVAGRSLSNDRPAFLPASLTYVNWHIGDFSDEQPTNNPFYPGIAAGPNLEAAMTSALQEIVERHATMIWWANAHALPAVIPTSRLEGLWQRGSAQRAWLIHLDNEFGVPVFAGVVEDVENELFNIGFAARSDPEAAAAKAWTEALTLQDVSRDLLDPHGDFRRAAANDEFSDRFVKPWRRDRAYLDDYRPDFRDAGDLMCQQQIFLDPRARDVVRPWTDVPATRSFEDVPSMPDGSLNSYRKVLESRGLEIFYADLSTPDVEATGMRVVRVLVPGLVPNFAAAFPFLGRKAIQEAAVRLGWRVSPLAEEDINLFPLPHA</sequence>
<name>A0A4R5FTZ2_9ACTN</name>